<keyword evidence="3" id="KW-1185">Reference proteome</keyword>
<dbReference type="PANTHER" id="PTHR22603">
    <property type="entry name" value="CHOLINE/ETHANOALAMINE KINASE"/>
    <property type="match status" value="1"/>
</dbReference>
<gene>
    <name evidence="2" type="ORF">HPULCUR_005274</name>
</gene>
<evidence type="ECO:0000256" key="1">
    <source>
        <dbReference type="ARBA" id="ARBA00038211"/>
    </source>
</evidence>
<dbReference type="Gene3D" id="3.90.1200.10">
    <property type="match status" value="1"/>
</dbReference>
<proteinExistence type="inferred from homology"/>
<dbReference type="InterPro" id="IPR011009">
    <property type="entry name" value="Kinase-like_dom_sf"/>
</dbReference>
<organism evidence="2 3">
    <name type="scientific">Helicostylum pulchrum</name>
    <dbReference type="NCBI Taxonomy" id="562976"/>
    <lineage>
        <taxon>Eukaryota</taxon>
        <taxon>Fungi</taxon>
        <taxon>Fungi incertae sedis</taxon>
        <taxon>Mucoromycota</taxon>
        <taxon>Mucoromycotina</taxon>
        <taxon>Mucoromycetes</taxon>
        <taxon>Mucorales</taxon>
        <taxon>Mucorineae</taxon>
        <taxon>Mucoraceae</taxon>
        <taxon>Helicostylum</taxon>
    </lineage>
</organism>
<dbReference type="PANTHER" id="PTHR22603:SF93">
    <property type="entry name" value="RE24176P"/>
    <property type="match status" value="1"/>
</dbReference>
<dbReference type="Pfam" id="PF01633">
    <property type="entry name" value="Choline_kinase"/>
    <property type="match status" value="1"/>
</dbReference>
<comment type="caution">
    <text evidence="2">The sequence shown here is derived from an EMBL/GenBank/DDBJ whole genome shotgun (WGS) entry which is preliminary data.</text>
</comment>
<dbReference type="EMBL" id="BAABUJ010000014">
    <property type="protein sequence ID" value="GAA5799855.1"/>
    <property type="molecule type" value="Genomic_DNA"/>
</dbReference>
<evidence type="ECO:0008006" key="4">
    <source>
        <dbReference type="Google" id="ProtNLM"/>
    </source>
</evidence>
<dbReference type="SUPFAM" id="SSF56112">
    <property type="entry name" value="Protein kinase-like (PK-like)"/>
    <property type="match status" value="1"/>
</dbReference>
<accession>A0ABP9XZK1</accession>
<dbReference type="Proteomes" id="UP001476247">
    <property type="component" value="Unassembled WGS sequence"/>
</dbReference>
<reference evidence="2 3" key="1">
    <citation type="submission" date="2024-04" db="EMBL/GenBank/DDBJ databases">
        <title>genome sequences of Mucor flavus KT1a and Helicostylum pulchrum KT1b strains isolation_sourced from the surface of a dry-aged beef.</title>
        <authorList>
            <person name="Toyotome T."/>
            <person name="Hosono M."/>
            <person name="Torimaru M."/>
            <person name="Fukuda K."/>
            <person name="Mikami N."/>
        </authorList>
    </citation>
    <scope>NUCLEOTIDE SEQUENCE [LARGE SCALE GENOMIC DNA]</scope>
    <source>
        <strain evidence="2 3">KT1b</strain>
    </source>
</reference>
<comment type="similarity">
    <text evidence="1">Belongs to the choline/ethanolamine kinase family.</text>
</comment>
<name>A0ABP9XZK1_9FUNG</name>
<protein>
    <recommendedName>
        <fullName evidence="4">Choline kinase</fullName>
    </recommendedName>
</protein>
<sequence>MTTKTESSSRPGLSTLLKNKIGKLRASTRSKSSPALLKIDSNIQESLVTIVNKKPKQHNKQVKIPHCQQVIDLSVLKGDEFKRSVQLLISTLFLDWVSPKSLDQDLSVDRVSGALTNAVFFVTVGRKRMLLRVYGAGCDQILDRKKELDWLSRLSELNIGPKLLGIFGNGRFEEYLPSTTLTRSDIREASVSKQIASRLYQLHSIVELYPPSTTDKLEVWKNIDQWYLALSTELIPKLLAINHNWKDQIENHLNLVKLRNDIELCKIILGKNNSPTVFAHNDTQYGNILKINGTNELVVIDFEYAGYNPRGFDIVNHFCEWMYDYHSSNPAMLHLDQYPTREQQASFISSYYSNDVDSLLKEVNDWKMACHLFWALWGLIQASQSEIDFDYFYYSMQRITAFRKELDNRLIS</sequence>
<evidence type="ECO:0000313" key="2">
    <source>
        <dbReference type="EMBL" id="GAA5799855.1"/>
    </source>
</evidence>
<dbReference type="CDD" id="cd05157">
    <property type="entry name" value="ETNK_euk"/>
    <property type="match status" value="1"/>
</dbReference>
<evidence type="ECO:0000313" key="3">
    <source>
        <dbReference type="Proteomes" id="UP001476247"/>
    </source>
</evidence>
<dbReference type="Gene3D" id="3.30.200.20">
    <property type="entry name" value="Phosphorylase Kinase, domain 1"/>
    <property type="match status" value="1"/>
</dbReference>